<accession>A0A2M7QAZ7</accession>
<gene>
    <name evidence="2" type="ORF">COY93_00390</name>
</gene>
<evidence type="ECO:0000313" key="2">
    <source>
        <dbReference type="EMBL" id="PIY63337.1"/>
    </source>
</evidence>
<dbReference type="Proteomes" id="UP000230973">
    <property type="component" value="Unassembled WGS sequence"/>
</dbReference>
<keyword evidence="1" id="KW-0812">Transmembrane</keyword>
<sequence length="101" mass="10575">MRNMFLAVWRLISVMAAIVWNGGGNIAGQAQVGVSRRIQAMIFMAWMAVVMPAALFVLGMIVGGVGELAHSSGTVYVARFILALGAFAGATLAFTLCIRGG</sequence>
<name>A0A2M7QAZ7_9BACT</name>
<feature type="transmembrane region" description="Helical" evidence="1">
    <location>
        <begin position="6"/>
        <end position="28"/>
    </location>
</feature>
<comment type="caution">
    <text evidence="2">The sequence shown here is derived from an EMBL/GenBank/DDBJ whole genome shotgun (WGS) entry which is preliminary data.</text>
</comment>
<feature type="transmembrane region" description="Helical" evidence="1">
    <location>
        <begin position="76"/>
        <end position="98"/>
    </location>
</feature>
<reference evidence="3" key="1">
    <citation type="submission" date="2017-09" db="EMBL/GenBank/DDBJ databases">
        <title>Depth-based differentiation of microbial function through sediment-hosted aquifers and enrichment of novel symbionts in the deep terrestrial subsurface.</title>
        <authorList>
            <person name="Probst A.J."/>
            <person name="Ladd B."/>
            <person name="Jarett J.K."/>
            <person name="Geller-Mcgrath D.E."/>
            <person name="Sieber C.M.K."/>
            <person name="Emerson J.B."/>
            <person name="Anantharaman K."/>
            <person name="Thomas B.C."/>
            <person name="Malmstrom R."/>
            <person name="Stieglmeier M."/>
            <person name="Klingl A."/>
            <person name="Woyke T."/>
            <person name="Ryan C.M."/>
            <person name="Banfield J.F."/>
        </authorList>
    </citation>
    <scope>NUCLEOTIDE SEQUENCE [LARGE SCALE GENOMIC DNA]</scope>
</reference>
<keyword evidence="1" id="KW-0472">Membrane</keyword>
<keyword evidence="1" id="KW-1133">Transmembrane helix</keyword>
<dbReference type="EMBL" id="PFLC01000008">
    <property type="protein sequence ID" value="PIY63337.1"/>
    <property type="molecule type" value="Genomic_DNA"/>
</dbReference>
<evidence type="ECO:0000313" key="3">
    <source>
        <dbReference type="Proteomes" id="UP000230973"/>
    </source>
</evidence>
<feature type="non-terminal residue" evidence="2">
    <location>
        <position position="101"/>
    </location>
</feature>
<proteinExistence type="predicted"/>
<feature type="transmembrane region" description="Helical" evidence="1">
    <location>
        <begin position="40"/>
        <end position="64"/>
    </location>
</feature>
<dbReference type="AlphaFoldDB" id="A0A2M7QAZ7"/>
<organism evidence="2 3">
    <name type="scientific">Candidatus Uhrbacteria bacterium CG_4_10_14_0_8_um_filter_58_22</name>
    <dbReference type="NCBI Taxonomy" id="1975029"/>
    <lineage>
        <taxon>Bacteria</taxon>
        <taxon>Candidatus Uhriibacteriota</taxon>
    </lineage>
</organism>
<protein>
    <submittedName>
        <fullName evidence="2">Uncharacterized protein</fullName>
    </submittedName>
</protein>
<evidence type="ECO:0000256" key="1">
    <source>
        <dbReference type="SAM" id="Phobius"/>
    </source>
</evidence>